<dbReference type="OrthoDB" id="2595958at2759"/>
<dbReference type="Proteomes" id="UP000092666">
    <property type="component" value="Unassembled WGS sequence"/>
</dbReference>
<reference evidence="2 3" key="1">
    <citation type="submission" date="2013-07" db="EMBL/GenBank/DDBJ databases">
        <title>The Genome Sequence of Cryptococcus heveanensis BCC8398.</title>
        <authorList>
            <consortium name="The Broad Institute Genome Sequencing Platform"/>
            <person name="Cuomo C."/>
            <person name="Litvintseva A."/>
            <person name="Chen Y."/>
            <person name="Heitman J."/>
            <person name="Sun S."/>
            <person name="Springer D."/>
            <person name="Dromer F."/>
            <person name="Young S.K."/>
            <person name="Zeng Q."/>
            <person name="Gargeya S."/>
            <person name="Fitzgerald M."/>
            <person name="Abouelleil A."/>
            <person name="Alvarado L."/>
            <person name="Berlin A.M."/>
            <person name="Chapman S.B."/>
            <person name="Dewar J."/>
            <person name="Goldberg J."/>
            <person name="Griggs A."/>
            <person name="Gujja S."/>
            <person name="Hansen M."/>
            <person name="Howarth C."/>
            <person name="Imamovic A."/>
            <person name="Larimer J."/>
            <person name="McCowan C."/>
            <person name="Murphy C."/>
            <person name="Pearson M."/>
            <person name="Priest M."/>
            <person name="Roberts A."/>
            <person name="Saif S."/>
            <person name="Shea T."/>
            <person name="Sykes S."/>
            <person name="Wortman J."/>
            <person name="Nusbaum C."/>
            <person name="Birren B."/>
        </authorList>
    </citation>
    <scope>NUCLEOTIDE SEQUENCE [LARGE SCALE GENOMIC DNA]</scope>
    <source>
        <strain evidence="2 3">BCC8398</strain>
    </source>
</reference>
<evidence type="ECO:0000313" key="2">
    <source>
        <dbReference type="EMBL" id="OCF35625.1"/>
    </source>
</evidence>
<feature type="compositionally biased region" description="Low complexity" evidence="1">
    <location>
        <begin position="1"/>
        <end position="19"/>
    </location>
</feature>
<keyword evidence="3" id="KW-1185">Reference proteome</keyword>
<organism evidence="2 3">
    <name type="scientific">Kwoniella heveanensis BCC8398</name>
    <dbReference type="NCBI Taxonomy" id="1296120"/>
    <lineage>
        <taxon>Eukaryota</taxon>
        <taxon>Fungi</taxon>
        <taxon>Dikarya</taxon>
        <taxon>Basidiomycota</taxon>
        <taxon>Agaricomycotina</taxon>
        <taxon>Tremellomycetes</taxon>
        <taxon>Tremellales</taxon>
        <taxon>Cryptococcaceae</taxon>
        <taxon>Kwoniella</taxon>
    </lineage>
</organism>
<sequence length="201" mass="21389">MAYHGSSDSDWLSDRSSPSESERDYMQDDEGDGFSFSPESKNAELPSPTSSTMDMHSPPTSTPSTCPSSPSNKQSSISVVPSKPLASRYPRIFVNPPSAPPVPTASRAGRIRGLSPLTNISNSSSSSTQQAAGGDFHTPRLPKSQPLSRALFARSLAPDTNQAGLMLGGKKKTSQKVIVPTKSFRTTFELGLSASELARKD</sequence>
<reference evidence="3" key="2">
    <citation type="submission" date="2013-12" db="EMBL/GenBank/DDBJ databases">
        <title>Evolution of pathogenesis and genome organization in the Tremellales.</title>
        <authorList>
            <person name="Cuomo C."/>
            <person name="Litvintseva A."/>
            <person name="Heitman J."/>
            <person name="Chen Y."/>
            <person name="Sun S."/>
            <person name="Springer D."/>
            <person name="Dromer F."/>
            <person name="Young S."/>
            <person name="Zeng Q."/>
            <person name="Chapman S."/>
            <person name="Gujja S."/>
            <person name="Saif S."/>
            <person name="Birren B."/>
        </authorList>
    </citation>
    <scope>NUCLEOTIDE SEQUENCE [LARGE SCALE GENOMIC DNA]</scope>
    <source>
        <strain evidence="3">BCC8398</strain>
    </source>
</reference>
<feature type="region of interest" description="Disordered" evidence="1">
    <location>
        <begin position="1"/>
        <end position="143"/>
    </location>
</feature>
<gene>
    <name evidence="2" type="ORF">I316_02680</name>
</gene>
<protein>
    <submittedName>
        <fullName evidence="2">Uncharacterized protein</fullName>
    </submittedName>
</protein>
<evidence type="ECO:0000256" key="1">
    <source>
        <dbReference type="SAM" id="MobiDB-lite"/>
    </source>
</evidence>
<name>A0A1B9GXF3_9TREE</name>
<accession>A0A1B9GXF3</accession>
<feature type="compositionally biased region" description="Low complexity" evidence="1">
    <location>
        <begin position="46"/>
        <end position="78"/>
    </location>
</feature>
<proteinExistence type="predicted"/>
<dbReference type="AlphaFoldDB" id="A0A1B9GXF3"/>
<evidence type="ECO:0000313" key="3">
    <source>
        <dbReference type="Proteomes" id="UP000092666"/>
    </source>
</evidence>
<dbReference type="EMBL" id="KI669498">
    <property type="protein sequence ID" value="OCF35625.1"/>
    <property type="molecule type" value="Genomic_DNA"/>
</dbReference>